<dbReference type="Proteomes" id="UP000224854">
    <property type="component" value="Unassembled WGS sequence"/>
</dbReference>
<proteinExistence type="predicted"/>
<comment type="caution">
    <text evidence="1">The sequence shown here is derived from an EMBL/GenBank/DDBJ whole genome shotgun (WGS) entry which is preliminary data.</text>
</comment>
<evidence type="ECO:0000313" key="2">
    <source>
        <dbReference type="Proteomes" id="UP000224854"/>
    </source>
</evidence>
<accession>A0A2C5XFR1</accession>
<dbReference type="EMBL" id="NJEU01000757">
    <property type="protein sequence ID" value="PHH70779.1"/>
    <property type="molecule type" value="Genomic_DNA"/>
</dbReference>
<gene>
    <name evidence="1" type="ORF">CDD82_6923</name>
</gene>
<protein>
    <submittedName>
        <fullName evidence="1">Uncharacterized protein</fullName>
    </submittedName>
</protein>
<sequence length="135" mass="15187">MSHAELSQALEFCFKAFIFVPPEQKDALFAKLKPLAASGDPARQGQDIKKLLTPQETEILEILQSRRMIREDPFEYDSFTLDAIGGLTPRLERGRLGLVRADSLQVNKPELYSPRFLDGKVPGIRPRMENSKASS</sequence>
<name>A0A2C5XFR1_9HYPO</name>
<reference evidence="1 2" key="1">
    <citation type="submission" date="2017-06" db="EMBL/GenBank/DDBJ databases">
        <title>Ant-infecting Ophiocordyceps genomes reveal a high diversity of potential behavioral manipulation genes and a possible major role for enterotoxins.</title>
        <authorList>
            <person name="De Bekker C."/>
            <person name="Evans H.C."/>
            <person name="Brachmann A."/>
            <person name="Hughes D.P."/>
        </authorList>
    </citation>
    <scope>NUCLEOTIDE SEQUENCE [LARGE SCALE GENOMIC DNA]</scope>
    <source>
        <strain evidence="1 2">1348a</strain>
    </source>
</reference>
<evidence type="ECO:0000313" key="1">
    <source>
        <dbReference type="EMBL" id="PHH70779.1"/>
    </source>
</evidence>
<dbReference type="OrthoDB" id="4925441at2759"/>
<organism evidence="1 2">
    <name type="scientific">Ophiocordyceps australis</name>
    <dbReference type="NCBI Taxonomy" id="1399860"/>
    <lineage>
        <taxon>Eukaryota</taxon>
        <taxon>Fungi</taxon>
        <taxon>Dikarya</taxon>
        <taxon>Ascomycota</taxon>
        <taxon>Pezizomycotina</taxon>
        <taxon>Sordariomycetes</taxon>
        <taxon>Hypocreomycetidae</taxon>
        <taxon>Hypocreales</taxon>
        <taxon>Ophiocordycipitaceae</taxon>
        <taxon>Ophiocordyceps</taxon>
    </lineage>
</organism>
<dbReference type="AlphaFoldDB" id="A0A2C5XFR1"/>
<keyword evidence="2" id="KW-1185">Reference proteome</keyword>